<keyword evidence="4" id="KW-0804">Transcription</keyword>
<evidence type="ECO:0000256" key="2">
    <source>
        <dbReference type="ARBA" id="ARBA00023015"/>
    </source>
</evidence>
<feature type="domain" description="HTH lysR-type" evidence="5">
    <location>
        <begin position="10"/>
        <end position="67"/>
    </location>
</feature>
<accession>A0A0W7WHP9</accession>
<dbReference type="Proteomes" id="UP000054396">
    <property type="component" value="Unassembled WGS sequence"/>
</dbReference>
<dbReference type="SUPFAM" id="SSF46785">
    <property type="entry name" value="Winged helix' DNA-binding domain"/>
    <property type="match status" value="1"/>
</dbReference>
<dbReference type="GO" id="GO:0019619">
    <property type="term" value="P:3,4-dihydroxybenzoate catabolic process"/>
    <property type="evidence" value="ECO:0007669"/>
    <property type="project" value="InterPro"/>
</dbReference>
<evidence type="ECO:0000313" key="7">
    <source>
        <dbReference type="Proteomes" id="UP000054396"/>
    </source>
</evidence>
<dbReference type="InterPro" id="IPR050950">
    <property type="entry name" value="HTH-type_LysR_regulators"/>
</dbReference>
<comment type="similarity">
    <text evidence="1">Belongs to the LysR transcriptional regulatory family.</text>
</comment>
<dbReference type="PANTHER" id="PTHR30419">
    <property type="entry name" value="HTH-TYPE TRANSCRIPTIONAL REGULATOR YBHD"/>
    <property type="match status" value="1"/>
</dbReference>
<dbReference type="InterPro" id="IPR036388">
    <property type="entry name" value="WH-like_DNA-bd_sf"/>
</dbReference>
<protein>
    <submittedName>
        <fullName evidence="6">LysR family transcriptional regulator</fullName>
    </submittedName>
</protein>
<evidence type="ECO:0000313" key="6">
    <source>
        <dbReference type="EMBL" id="KUF10101.1"/>
    </source>
</evidence>
<dbReference type="AlphaFoldDB" id="A0A0W7WHP9"/>
<evidence type="ECO:0000256" key="4">
    <source>
        <dbReference type="ARBA" id="ARBA00023163"/>
    </source>
</evidence>
<dbReference type="EMBL" id="LPXO01000008">
    <property type="protein sequence ID" value="KUF10101.1"/>
    <property type="molecule type" value="Genomic_DNA"/>
</dbReference>
<dbReference type="GO" id="GO:0005829">
    <property type="term" value="C:cytosol"/>
    <property type="evidence" value="ECO:0007669"/>
    <property type="project" value="TreeGrafter"/>
</dbReference>
<sequence>MESNRQLARIKTRHLEGFAAIARHGSLKAACASLHLSPPALSKTLKELEEILGVTLMSRDRGGVRLTPEGEVFLEFAGQSLAALRRGVEGVASLRRGGAELLRVGTLPSVAARLMPPAVARFAELSPTTRVVLRDGAHGALTDELRAGALDMVIGRMAGPEAMQGLSFTQLYLERVVCVARPGHPLVSAAGLNPADLSGWPVIYPPERAAIRPLVDRWCLAEGVTGLVRVVDSVSGAFGRSFLRECDALWFISEGVVARDVADGRLTVLPLEMGLTAGPVGLMTRPDSLASRSRDLFARALRDVAARIGDS</sequence>
<proteinExistence type="inferred from homology"/>
<dbReference type="PROSITE" id="PS50931">
    <property type="entry name" value="HTH_LYSR"/>
    <property type="match status" value="1"/>
</dbReference>
<dbReference type="Pfam" id="PF03466">
    <property type="entry name" value="LysR_substrate"/>
    <property type="match status" value="1"/>
</dbReference>
<dbReference type="GO" id="GO:0003700">
    <property type="term" value="F:DNA-binding transcription factor activity"/>
    <property type="evidence" value="ECO:0007669"/>
    <property type="project" value="InterPro"/>
</dbReference>
<dbReference type="RefSeq" id="WP_058862772.1">
    <property type="nucleotide sequence ID" value="NZ_LPXO01000008.1"/>
</dbReference>
<dbReference type="NCBIfam" id="TIGR02424">
    <property type="entry name" value="TF_pcaQ"/>
    <property type="match status" value="1"/>
</dbReference>
<dbReference type="GO" id="GO:0003677">
    <property type="term" value="F:DNA binding"/>
    <property type="evidence" value="ECO:0007669"/>
    <property type="project" value="UniProtKB-KW"/>
</dbReference>
<gene>
    <name evidence="6" type="ORF">AVJ23_13685</name>
</gene>
<name>A0A0W7WHP9_9RHOB</name>
<dbReference type="OrthoDB" id="9803030at2"/>
<keyword evidence="3" id="KW-0238">DNA-binding</keyword>
<dbReference type="STRING" id="1685382.AVJ23_13685"/>
<reference evidence="6 7" key="1">
    <citation type="submission" date="2015-12" db="EMBL/GenBank/DDBJ databases">
        <authorList>
            <person name="Shamseldin A."/>
            <person name="Moawad H."/>
            <person name="Abd El-Rahim W.M."/>
            <person name="Sadowsky M.J."/>
        </authorList>
    </citation>
    <scope>NUCLEOTIDE SEQUENCE [LARGE SCALE GENOMIC DNA]</scope>
    <source>
        <strain evidence="6 7">SJ5A-1</strain>
    </source>
</reference>
<dbReference type="PANTHER" id="PTHR30419:SF8">
    <property type="entry name" value="NITROGEN ASSIMILATION TRANSCRIPTIONAL ACTIVATOR-RELATED"/>
    <property type="match status" value="1"/>
</dbReference>
<dbReference type="Pfam" id="PF00126">
    <property type="entry name" value="HTH_1"/>
    <property type="match status" value="1"/>
</dbReference>
<dbReference type="SUPFAM" id="SSF53850">
    <property type="entry name" value="Periplasmic binding protein-like II"/>
    <property type="match status" value="1"/>
</dbReference>
<dbReference type="InterPro" id="IPR036390">
    <property type="entry name" value="WH_DNA-bd_sf"/>
</dbReference>
<dbReference type="Gene3D" id="3.40.190.10">
    <property type="entry name" value="Periplasmic binding protein-like II"/>
    <property type="match status" value="2"/>
</dbReference>
<evidence type="ECO:0000256" key="3">
    <source>
        <dbReference type="ARBA" id="ARBA00023125"/>
    </source>
</evidence>
<keyword evidence="2" id="KW-0805">Transcription regulation</keyword>
<comment type="caution">
    <text evidence="6">The sequence shown here is derived from an EMBL/GenBank/DDBJ whole genome shotgun (WGS) entry which is preliminary data.</text>
</comment>
<dbReference type="InterPro" id="IPR012787">
    <property type="entry name" value="TF_PcaQ"/>
</dbReference>
<evidence type="ECO:0000256" key="1">
    <source>
        <dbReference type="ARBA" id="ARBA00009437"/>
    </source>
</evidence>
<evidence type="ECO:0000259" key="5">
    <source>
        <dbReference type="PROSITE" id="PS50931"/>
    </source>
</evidence>
<dbReference type="InterPro" id="IPR000847">
    <property type="entry name" value="LysR_HTH_N"/>
</dbReference>
<dbReference type="InterPro" id="IPR005119">
    <property type="entry name" value="LysR_subst-bd"/>
</dbReference>
<dbReference type="GO" id="GO:0045893">
    <property type="term" value="P:positive regulation of DNA-templated transcription"/>
    <property type="evidence" value="ECO:0007669"/>
    <property type="project" value="InterPro"/>
</dbReference>
<dbReference type="Gene3D" id="1.10.10.10">
    <property type="entry name" value="Winged helix-like DNA-binding domain superfamily/Winged helix DNA-binding domain"/>
    <property type="match status" value="1"/>
</dbReference>
<organism evidence="6 7">
    <name type="scientific">Pseudoponticoccus marisrubri</name>
    <dbReference type="NCBI Taxonomy" id="1685382"/>
    <lineage>
        <taxon>Bacteria</taxon>
        <taxon>Pseudomonadati</taxon>
        <taxon>Pseudomonadota</taxon>
        <taxon>Alphaproteobacteria</taxon>
        <taxon>Rhodobacterales</taxon>
        <taxon>Roseobacteraceae</taxon>
        <taxon>Pseudoponticoccus</taxon>
    </lineage>
</organism>
<keyword evidence="7" id="KW-1185">Reference proteome</keyword>